<dbReference type="PANTHER" id="PTHR33147">
    <property type="entry name" value="DEFENSIN-LIKE PROTEIN 1"/>
    <property type="match status" value="1"/>
</dbReference>
<dbReference type="EMBL" id="NKQK01000010">
    <property type="protein sequence ID" value="PSS19141.1"/>
    <property type="molecule type" value="Genomic_DNA"/>
</dbReference>
<dbReference type="SMART" id="SM00505">
    <property type="entry name" value="Knot1"/>
    <property type="match status" value="1"/>
</dbReference>
<dbReference type="PROSITE" id="PS00940">
    <property type="entry name" value="GAMMA_THIONIN"/>
    <property type="match status" value="1"/>
</dbReference>
<dbReference type="SUPFAM" id="SSF57095">
    <property type="entry name" value="Scorpion toxin-like"/>
    <property type="match status" value="1"/>
</dbReference>
<dbReference type="InterPro" id="IPR003614">
    <property type="entry name" value="Knottins"/>
</dbReference>
<reference evidence="8" key="2">
    <citation type="journal article" date="2018" name="BMC Genomics">
        <title>A manually annotated Actinidia chinensis var. chinensis (kiwifruit) genome highlights the challenges associated with draft genomes and gene prediction in plants.</title>
        <authorList>
            <person name="Pilkington S.M."/>
            <person name="Crowhurst R."/>
            <person name="Hilario E."/>
            <person name="Nardozza S."/>
            <person name="Fraser L."/>
            <person name="Peng Y."/>
            <person name="Gunaseelan K."/>
            <person name="Simpson R."/>
            <person name="Tahir J."/>
            <person name="Deroles S.C."/>
            <person name="Templeton K."/>
            <person name="Luo Z."/>
            <person name="Davy M."/>
            <person name="Cheng C."/>
            <person name="McNeilage M."/>
            <person name="Scaglione D."/>
            <person name="Liu Y."/>
            <person name="Zhang Q."/>
            <person name="Datson P."/>
            <person name="De Silva N."/>
            <person name="Gardiner S.E."/>
            <person name="Bassett H."/>
            <person name="Chagne D."/>
            <person name="McCallum J."/>
            <person name="Dzierzon H."/>
            <person name="Deng C."/>
            <person name="Wang Y.Y."/>
            <person name="Barron L."/>
            <person name="Manako K."/>
            <person name="Bowen J."/>
            <person name="Foster T.M."/>
            <person name="Erridge Z.A."/>
            <person name="Tiffin H."/>
            <person name="Waite C.N."/>
            <person name="Davies K.M."/>
            <person name="Grierson E.P."/>
            <person name="Laing W.A."/>
            <person name="Kirk R."/>
            <person name="Chen X."/>
            <person name="Wood M."/>
            <person name="Montefiori M."/>
            <person name="Brummell D.A."/>
            <person name="Schwinn K.E."/>
            <person name="Catanach A."/>
            <person name="Fullerton C."/>
            <person name="Li D."/>
            <person name="Meiyalaghan S."/>
            <person name="Nieuwenhuizen N."/>
            <person name="Read N."/>
            <person name="Prakash R."/>
            <person name="Hunter D."/>
            <person name="Zhang H."/>
            <person name="McKenzie M."/>
            <person name="Knabel M."/>
            <person name="Harris A."/>
            <person name="Allan A.C."/>
            <person name="Gleave A."/>
            <person name="Chen A."/>
            <person name="Janssen B.J."/>
            <person name="Plunkett B."/>
            <person name="Ampomah-Dwamena C."/>
            <person name="Voogd C."/>
            <person name="Leif D."/>
            <person name="Lafferty D."/>
            <person name="Souleyre E.J.F."/>
            <person name="Varkonyi-Gasic E."/>
            <person name="Gambi F."/>
            <person name="Hanley J."/>
            <person name="Yao J.L."/>
            <person name="Cheung J."/>
            <person name="David K.M."/>
            <person name="Warren B."/>
            <person name="Marsh K."/>
            <person name="Snowden K.C."/>
            <person name="Lin-Wang K."/>
            <person name="Brian L."/>
            <person name="Martinez-Sanchez M."/>
            <person name="Wang M."/>
            <person name="Ileperuma N."/>
            <person name="Macnee N."/>
            <person name="Campin R."/>
            <person name="McAtee P."/>
            <person name="Drummond R.S.M."/>
            <person name="Espley R.V."/>
            <person name="Ireland H.S."/>
            <person name="Wu R."/>
            <person name="Atkinson R.G."/>
            <person name="Karunairetnam S."/>
            <person name="Bulley S."/>
            <person name="Chunkath S."/>
            <person name="Hanley Z."/>
            <person name="Storey R."/>
            <person name="Thrimawithana A.H."/>
            <person name="Thomson S."/>
            <person name="David C."/>
            <person name="Testolin R."/>
            <person name="Huang H."/>
            <person name="Hellens R.P."/>
            <person name="Schaffer R.J."/>
        </authorList>
    </citation>
    <scope>NUCLEOTIDE SEQUENCE [LARGE SCALE GENOMIC DNA]</scope>
    <source>
        <strain evidence="8">cv. Red5</strain>
    </source>
</reference>
<keyword evidence="4" id="KW-1015">Disulfide bond</keyword>
<protein>
    <submittedName>
        <fullName evidence="7">Defensin-like protein</fullName>
    </submittedName>
</protein>
<keyword evidence="2" id="KW-0964">Secreted</keyword>
<dbReference type="InParanoid" id="A0A2R6R1M4"/>
<dbReference type="InterPro" id="IPR036574">
    <property type="entry name" value="Scorpion_toxin-like_sf"/>
</dbReference>
<keyword evidence="8" id="KW-1185">Reference proteome</keyword>
<dbReference type="OrthoDB" id="1851987at2759"/>
<evidence type="ECO:0000256" key="3">
    <source>
        <dbReference type="ARBA" id="ARBA00022729"/>
    </source>
</evidence>
<feature type="signal peptide" evidence="5">
    <location>
        <begin position="1"/>
        <end position="33"/>
    </location>
</feature>
<feature type="chain" id="PRO_5015361154" evidence="5">
    <location>
        <begin position="34"/>
        <end position="82"/>
    </location>
</feature>
<dbReference type="Proteomes" id="UP000241394">
    <property type="component" value="Chromosome LG10"/>
</dbReference>
<dbReference type="Gene3D" id="3.30.30.10">
    <property type="entry name" value="Knottin, scorpion toxin-like"/>
    <property type="match status" value="1"/>
</dbReference>
<evidence type="ECO:0000313" key="8">
    <source>
        <dbReference type="Proteomes" id="UP000241394"/>
    </source>
</evidence>
<feature type="domain" description="Knottins-like" evidence="6">
    <location>
        <begin position="35"/>
        <end position="82"/>
    </location>
</feature>
<comment type="caution">
    <text evidence="7">The sequence shown here is derived from an EMBL/GenBank/DDBJ whole genome shotgun (WGS) entry which is preliminary data.</text>
</comment>
<sequence>MKPNMAKNTNSTKFFLAFLMLFLLLANSEFATAKLCQRRSETWSGPCGSTDNCDRQCRKWEHAVHGACHGFISRACYCYFNC</sequence>
<reference evidence="7 8" key="1">
    <citation type="submission" date="2017-07" db="EMBL/GenBank/DDBJ databases">
        <title>An improved, manually edited Actinidia chinensis var. chinensis (kiwifruit) genome highlights the challenges associated with draft genomes and gene prediction in plants.</title>
        <authorList>
            <person name="Pilkington S."/>
            <person name="Crowhurst R."/>
            <person name="Hilario E."/>
            <person name="Nardozza S."/>
            <person name="Fraser L."/>
            <person name="Peng Y."/>
            <person name="Gunaseelan K."/>
            <person name="Simpson R."/>
            <person name="Tahir J."/>
            <person name="Deroles S."/>
            <person name="Templeton K."/>
            <person name="Luo Z."/>
            <person name="Davy M."/>
            <person name="Cheng C."/>
            <person name="Mcneilage M."/>
            <person name="Scaglione D."/>
            <person name="Liu Y."/>
            <person name="Zhang Q."/>
            <person name="Datson P."/>
            <person name="De Silva N."/>
            <person name="Gardiner S."/>
            <person name="Bassett H."/>
            <person name="Chagne D."/>
            <person name="Mccallum J."/>
            <person name="Dzierzon H."/>
            <person name="Deng C."/>
            <person name="Wang Y.-Y."/>
            <person name="Barron N."/>
            <person name="Manako K."/>
            <person name="Bowen J."/>
            <person name="Foster T."/>
            <person name="Erridge Z."/>
            <person name="Tiffin H."/>
            <person name="Waite C."/>
            <person name="Davies K."/>
            <person name="Grierson E."/>
            <person name="Laing W."/>
            <person name="Kirk R."/>
            <person name="Chen X."/>
            <person name="Wood M."/>
            <person name="Montefiori M."/>
            <person name="Brummell D."/>
            <person name="Schwinn K."/>
            <person name="Catanach A."/>
            <person name="Fullerton C."/>
            <person name="Li D."/>
            <person name="Meiyalaghan S."/>
            <person name="Nieuwenhuizen N."/>
            <person name="Read N."/>
            <person name="Prakash R."/>
            <person name="Hunter D."/>
            <person name="Zhang H."/>
            <person name="Mckenzie M."/>
            <person name="Knabel M."/>
            <person name="Harris A."/>
            <person name="Allan A."/>
            <person name="Chen A."/>
            <person name="Janssen B."/>
            <person name="Plunkett B."/>
            <person name="Dwamena C."/>
            <person name="Voogd C."/>
            <person name="Leif D."/>
            <person name="Lafferty D."/>
            <person name="Souleyre E."/>
            <person name="Varkonyi-Gasic E."/>
            <person name="Gambi F."/>
            <person name="Hanley J."/>
            <person name="Yao J.-L."/>
            <person name="Cheung J."/>
            <person name="David K."/>
            <person name="Warren B."/>
            <person name="Marsh K."/>
            <person name="Snowden K."/>
            <person name="Lin-Wang K."/>
            <person name="Brian L."/>
            <person name="Martinez-Sanchez M."/>
            <person name="Wang M."/>
            <person name="Ileperuma N."/>
            <person name="Macnee N."/>
            <person name="Campin R."/>
            <person name="Mcatee P."/>
            <person name="Drummond R."/>
            <person name="Espley R."/>
            <person name="Ireland H."/>
            <person name="Wu R."/>
            <person name="Atkinson R."/>
            <person name="Karunairetnam S."/>
            <person name="Bulley S."/>
            <person name="Chunkath S."/>
            <person name="Hanley Z."/>
            <person name="Storey R."/>
            <person name="Thrimawithana A."/>
            <person name="Thomson S."/>
            <person name="David C."/>
            <person name="Testolin R."/>
        </authorList>
    </citation>
    <scope>NUCLEOTIDE SEQUENCE [LARGE SCALE GENOMIC DNA]</scope>
    <source>
        <strain evidence="8">cv. Red5</strain>
        <tissue evidence="7">Young leaf</tissue>
    </source>
</reference>
<dbReference type="Gramene" id="PSS19141">
    <property type="protein sequence ID" value="PSS19141"/>
    <property type="gene ID" value="CEY00_Acc11160"/>
</dbReference>
<dbReference type="Pfam" id="PF00304">
    <property type="entry name" value="Gamma-thionin"/>
    <property type="match status" value="1"/>
</dbReference>
<evidence type="ECO:0000313" key="7">
    <source>
        <dbReference type="EMBL" id="PSS19141.1"/>
    </source>
</evidence>
<dbReference type="OMA" id="VEARICQ"/>
<accession>A0A2R6R1M4</accession>
<organism evidence="7 8">
    <name type="scientific">Actinidia chinensis var. chinensis</name>
    <name type="common">Chinese soft-hair kiwi</name>
    <dbReference type="NCBI Taxonomy" id="1590841"/>
    <lineage>
        <taxon>Eukaryota</taxon>
        <taxon>Viridiplantae</taxon>
        <taxon>Streptophyta</taxon>
        <taxon>Embryophyta</taxon>
        <taxon>Tracheophyta</taxon>
        <taxon>Spermatophyta</taxon>
        <taxon>Magnoliopsida</taxon>
        <taxon>eudicotyledons</taxon>
        <taxon>Gunneridae</taxon>
        <taxon>Pentapetalae</taxon>
        <taxon>asterids</taxon>
        <taxon>Ericales</taxon>
        <taxon>Actinidiaceae</taxon>
        <taxon>Actinidia</taxon>
    </lineage>
</organism>
<keyword evidence="3 5" id="KW-0732">Signal</keyword>
<gene>
    <name evidence="7" type="ORF">CEY00_Acc11160</name>
</gene>
<proteinExistence type="predicted"/>
<evidence type="ECO:0000259" key="6">
    <source>
        <dbReference type="SMART" id="SM00505"/>
    </source>
</evidence>
<dbReference type="PANTHER" id="PTHR33147:SF46">
    <property type="entry name" value="DEFENSIN-LIKE PROTEIN 19"/>
    <property type="match status" value="1"/>
</dbReference>
<name>A0A2R6R1M4_ACTCC</name>
<evidence type="ECO:0000256" key="1">
    <source>
        <dbReference type="ARBA" id="ARBA00004613"/>
    </source>
</evidence>
<dbReference type="InterPro" id="IPR008176">
    <property type="entry name" value="Defensin_plant"/>
</dbReference>
<dbReference type="GO" id="GO:0005576">
    <property type="term" value="C:extracellular region"/>
    <property type="evidence" value="ECO:0007669"/>
    <property type="project" value="UniProtKB-SubCell"/>
</dbReference>
<evidence type="ECO:0000256" key="2">
    <source>
        <dbReference type="ARBA" id="ARBA00022525"/>
    </source>
</evidence>
<dbReference type="AlphaFoldDB" id="A0A2R6R1M4"/>
<comment type="subcellular location">
    <subcellularLocation>
        <location evidence="1">Secreted</location>
    </subcellularLocation>
</comment>
<evidence type="ECO:0000256" key="4">
    <source>
        <dbReference type="ARBA" id="ARBA00023157"/>
    </source>
</evidence>
<dbReference type="GO" id="GO:0006952">
    <property type="term" value="P:defense response"/>
    <property type="evidence" value="ECO:0007669"/>
    <property type="project" value="InterPro"/>
</dbReference>
<evidence type="ECO:0000256" key="5">
    <source>
        <dbReference type="SAM" id="SignalP"/>
    </source>
</evidence>